<feature type="compositionally biased region" description="Pro residues" evidence="2">
    <location>
        <begin position="257"/>
        <end position="270"/>
    </location>
</feature>
<evidence type="ECO:0000256" key="2">
    <source>
        <dbReference type="SAM" id="MobiDB-lite"/>
    </source>
</evidence>
<accession>A0ABM3R8R2</accession>
<feature type="compositionally biased region" description="Basic and acidic residues" evidence="2">
    <location>
        <begin position="246"/>
        <end position="256"/>
    </location>
</feature>
<gene>
    <name evidence="4" type="primary">LOC130467496</name>
</gene>
<name>A0ABM3R8R2_SPIOL</name>
<dbReference type="GeneID" id="130467496"/>
<organism evidence="3 4">
    <name type="scientific">Spinacia oleracea</name>
    <name type="common">Spinach</name>
    <dbReference type="NCBI Taxonomy" id="3562"/>
    <lineage>
        <taxon>Eukaryota</taxon>
        <taxon>Viridiplantae</taxon>
        <taxon>Streptophyta</taxon>
        <taxon>Embryophyta</taxon>
        <taxon>Tracheophyta</taxon>
        <taxon>Spermatophyta</taxon>
        <taxon>Magnoliopsida</taxon>
        <taxon>eudicotyledons</taxon>
        <taxon>Gunneridae</taxon>
        <taxon>Pentapetalae</taxon>
        <taxon>Caryophyllales</taxon>
        <taxon>Chenopodiaceae</taxon>
        <taxon>Chenopodioideae</taxon>
        <taxon>Anserineae</taxon>
        <taxon>Spinacia</taxon>
    </lineage>
</organism>
<dbReference type="RefSeq" id="XP_056691991.1">
    <property type="nucleotide sequence ID" value="XM_056836013.1"/>
</dbReference>
<keyword evidence="3" id="KW-1185">Reference proteome</keyword>
<protein>
    <submittedName>
        <fullName evidence="4">Uncharacterized protein</fullName>
    </submittedName>
</protein>
<proteinExistence type="predicted"/>
<evidence type="ECO:0000256" key="1">
    <source>
        <dbReference type="SAM" id="Coils"/>
    </source>
</evidence>
<feature type="coiled-coil region" evidence="1">
    <location>
        <begin position="375"/>
        <end position="409"/>
    </location>
</feature>
<reference evidence="3" key="1">
    <citation type="journal article" date="2021" name="Nat. Commun.">
        <title>Genomic analyses provide insights into spinach domestication and the genetic basis of agronomic traits.</title>
        <authorList>
            <person name="Cai X."/>
            <person name="Sun X."/>
            <person name="Xu C."/>
            <person name="Sun H."/>
            <person name="Wang X."/>
            <person name="Ge C."/>
            <person name="Zhang Z."/>
            <person name="Wang Q."/>
            <person name="Fei Z."/>
            <person name="Jiao C."/>
            <person name="Wang Q."/>
        </authorList>
    </citation>
    <scope>NUCLEOTIDE SEQUENCE [LARGE SCALE GENOMIC DNA]</scope>
    <source>
        <strain evidence="3">cv. Varoflay</strain>
    </source>
</reference>
<evidence type="ECO:0000313" key="3">
    <source>
        <dbReference type="Proteomes" id="UP000813463"/>
    </source>
</evidence>
<evidence type="ECO:0000313" key="4">
    <source>
        <dbReference type="RefSeq" id="XP_056691991.1"/>
    </source>
</evidence>
<feature type="compositionally biased region" description="Basic and acidic residues" evidence="2">
    <location>
        <begin position="119"/>
        <end position="130"/>
    </location>
</feature>
<feature type="region of interest" description="Disordered" evidence="2">
    <location>
        <begin position="119"/>
        <end position="274"/>
    </location>
</feature>
<sequence length="422" mass="46720">MEDLPLSERLSRWNYRPRFLSKTDAYPRLLSREWRLINPLFQAEMYRLSAKSHAWVPYSWLPHVGQFTNMVFLAAVGLCPYLHRDSSMRRLSLEDKGWVDVPTWLSQVYTDDVFKAVEAKKKESSKKSDEGASGDASKELTSSATKKRPASSAVAPKPKRPFFKKPGSADAAAKPPVMKPSTPLAGGEKAPVPQWTDLPPEPKEASPKAANDGCSAAKATATGTGAGKVDAPGAAADVGQAIASSSRERKGKESKDPPPAGDVSMPPPAPSTGDMFKRMRRAEVANIPPSGGFSSEEKDKILSAVYDAIYEEYVNSLPGIDLGYFGAMQSLILDLFIRCAEGRHYRFDMHQEMLKHKDQIENHEKYAEKNYREINEDADVQIRSETAALRKAEEDAHNYERTLLEHEEKLTALRTGYSAVSE</sequence>
<dbReference type="Proteomes" id="UP000813463">
    <property type="component" value="Chromosome 2"/>
</dbReference>
<keyword evidence="1" id="KW-0175">Coiled coil</keyword>
<reference evidence="4" key="2">
    <citation type="submission" date="2025-08" db="UniProtKB">
        <authorList>
            <consortium name="RefSeq"/>
        </authorList>
    </citation>
    <scope>IDENTIFICATION</scope>
    <source>
        <tissue evidence="4">Leaf</tissue>
    </source>
</reference>